<evidence type="ECO:0008006" key="5">
    <source>
        <dbReference type="Google" id="ProtNLM"/>
    </source>
</evidence>
<dbReference type="OrthoDB" id="382966at2157"/>
<dbReference type="EMBL" id="AP018930">
    <property type="protein sequence ID" value="BBG26174.1"/>
    <property type="molecule type" value="Genomic_DNA"/>
</dbReference>
<protein>
    <recommendedName>
        <fullName evidence="5">SbsA Ig-like domain-containing protein</fullName>
    </recommendedName>
</protein>
<dbReference type="GeneID" id="41717095"/>
<sequence>MNKRLVIGFTIAFFAVLTLALISTSLYHPPKDEPIIRVISGELTPDFSTHGVYLNMQFSKIPTVKGAYLDINGTKYYNTSPVKLLDSQGKVILCTTFKATLKNDTYYVVNLVFQNGGEESYSVKYINIYSSPLLPQTRESPQPSRVFP</sequence>
<reference evidence="1 3" key="2">
    <citation type="journal article" date="2020" name="Int. J. Syst. Evol. Microbiol.">
        <title>Sulfuracidifex tepidarius gen. nov., sp. nov. and transfer of Sulfolobus metallicus Huber and Stetter 1992 to the genus Sulfuracidifex as Sulfuracidifex metallicus comb. nov.</title>
        <authorList>
            <person name="Itoh T."/>
            <person name="Miura T."/>
            <person name="Sakai H.D."/>
            <person name="Kato S."/>
            <person name="Ohkuma M."/>
            <person name="Takashina T."/>
        </authorList>
    </citation>
    <scope>NUCLEOTIDE SEQUENCE [LARGE SCALE GENOMIC DNA]</scope>
    <source>
        <strain evidence="1 3">IC-006</strain>
        <strain evidence="2">IC-007</strain>
    </source>
</reference>
<evidence type="ECO:0000313" key="4">
    <source>
        <dbReference type="Proteomes" id="UP000325030"/>
    </source>
</evidence>
<keyword evidence="3" id="KW-1185">Reference proteome</keyword>
<name>A0A510DTA6_9CREN</name>
<dbReference type="Proteomes" id="UP000322983">
    <property type="component" value="Chromosome"/>
</dbReference>
<gene>
    <name evidence="1" type="ORF">IC006_0706</name>
    <name evidence="2" type="ORF">IC007_0679</name>
</gene>
<accession>A0A510DTA6</accession>
<dbReference type="AlphaFoldDB" id="A0A510DTA6"/>
<evidence type="ECO:0000313" key="2">
    <source>
        <dbReference type="EMBL" id="BBG26174.1"/>
    </source>
</evidence>
<evidence type="ECO:0000313" key="1">
    <source>
        <dbReference type="EMBL" id="BBG23422.1"/>
    </source>
</evidence>
<dbReference type="KEGG" id="step:IC006_0706"/>
<dbReference type="EMBL" id="AP018929">
    <property type="protein sequence ID" value="BBG23422.1"/>
    <property type="molecule type" value="Genomic_DNA"/>
</dbReference>
<accession>A0A510E105</accession>
<dbReference type="RefSeq" id="WP_054846147.1">
    <property type="nucleotide sequence ID" value="NZ_AP018929.1"/>
</dbReference>
<proteinExistence type="predicted"/>
<dbReference type="Proteomes" id="UP000325030">
    <property type="component" value="Chromosome"/>
</dbReference>
<evidence type="ECO:0000313" key="3">
    <source>
        <dbReference type="Proteomes" id="UP000322983"/>
    </source>
</evidence>
<organism evidence="1 3">
    <name type="scientific">Sulfuracidifex tepidarius</name>
    <dbReference type="NCBI Taxonomy" id="1294262"/>
    <lineage>
        <taxon>Archaea</taxon>
        <taxon>Thermoproteota</taxon>
        <taxon>Thermoprotei</taxon>
        <taxon>Sulfolobales</taxon>
        <taxon>Sulfolobaceae</taxon>
        <taxon>Sulfuracidifex</taxon>
    </lineage>
</organism>
<reference evidence="4" key="1">
    <citation type="submission" date="2018-09" db="EMBL/GenBank/DDBJ databases">
        <title>Complete Genome Sequencing of Sulfolobus sp. JCM 16834.</title>
        <authorList>
            <person name="Kato S."/>
            <person name="Itoh T."/>
            <person name="Ohkuma M."/>
        </authorList>
    </citation>
    <scope>NUCLEOTIDE SEQUENCE [LARGE SCALE GENOMIC DNA]</scope>
    <source>
        <strain evidence="4">IC-007</strain>
    </source>
</reference>